<reference evidence="2" key="1">
    <citation type="submission" date="2019-09" db="EMBL/GenBank/DDBJ databases">
        <title>Distinct mechanisms of dissemination of NDM-1 metallo-beta-betalactamase in Acinetobacter species spp. in Argentina.</title>
        <authorList>
            <person name="Maria R.S."/>
            <person name="Adams M.D."/>
        </authorList>
    </citation>
    <scope>NUCLEOTIDE SEQUENCE</scope>
    <source>
        <strain evidence="2">AMA3</strain>
    </source>
</reference>
<dbReference type="EMBL" id="VYTF01000031">
    <property type="protein sequence ID" value="MQZ28929.1"/>
    <property type="molecule type" value="Genomic_DNA"/>
</dbReference>
<gene>
    <name evidence="1" type="ORF">F2P40_18010</name>
    <name evidence="2" type="ORF">F4T87_18230</name>
</gene>
<dbReference type="EMBL" id="WIOC01000032">
    <property type="protein sequence ID" value="MQR51192.1"/>
    <property type="molecule type" value="Genomic_DNA"/>
</dbReference>
<evidence type="ECO:0000313" key="2">
    <source>
        <dbReference type="EMBL" id="MQZ28929.1"/>
    </source>
</evidence>
<evidence type="ECO:0000313" key="1">
    <source>
        <dbReference type="EMBL" id="MQR51192.1"/>
    </source>
</evidence>
<proteinExistence type="predicted"/>
<reference evidence="1 3" key="2">
    <citation type="submission" date="2019-10" db="EMBL/GenBank/DDBJ databases">
        <title>Genetic environment of the oxa23 gene and comparative analysis of carbapenem resistant Acinetobacter baumannii isolates belonging to global clone 1, lineage 2 recovered in a burns hospital outbreak in 2012-2013.</title>
        <authorList>
            <person name="Douraghi M."/>
            <person name="Aris P."/>
            <person name="Kenyon J."/>
            <person name="Hamidian M."/>
        </authorList>
    </citation>
    <scope>NUCLEOTIDE SEQUENCE [LARGE SCALE GENOMIC DNA]</scope>
    <source>
        <strain evidence="1 3">ABS103</strain>
    </source>
</reference>
<dbReference type="AlphaFoldDB" id="A0A646LZR2"/>
<evidence type="ECO:0000313" key="3">
    <source>
        <dbReference type="Proteomes" id="UP000461234"/>
    </source>
</evidence>
<sequence>MTITVNYDFNSFCLTSDPVLVTEVVKQFGNVSIFALFALERSYLGDFEAKKKFSKTFNYLGFFQKNLNLIKNFYSNVCSELGTTVLTFLEDERIDPTGKNHQTEDSYFHTSDSEVIENLVWLVARHLSIDYLDFIYNKA</sequence>
<protein>
    <submittedName>
        <fullName evidence="2">Uncharacterized protein</fullName>
    </submittedName>
</protein>
<comment type="caution">
    <text evidence="2">The sequence shown here is derived from an EMBL/GenBank/DDBJ whole genome shotgun (WGS) entry which is preliminary data.</text>
</comment>
<dbReference type="Proteomes" id="UP000461234">
    <property type="component" value="Unassembled WGS sequence"/>
</dbReference>
<name>A0A646LZR2_ACIBA</name>
<dbReference type="RefSeq" id="WP_000156899.1">
    <property type="nucleotide sequence ID" value="NZ_CAXNZP010000068.1"/>
</dbReference>
<organism evidence="2">
    <name type="scientific">Acinetobacter baumannii</name>
    <dbReference type="NCBI Taxonomy" id="470"/>
    <lineage>
        <taxon>Bacteria</taxon>
        <taxon>Pseudomonadati</taxon>
        <taxon>Pseudomonadota</taxon>
        <taxon>Gammaproteobacteria</taxon>
        <taxon>Moraxellales</taxon>
        <taxon>Moraxellaceae</taxon>
        <taxon>Acinetobacter</taxon>
        <taxon>Acinetobacter calcoaceticus/baumannii complex</taxon>
    </lineage>
</organism>
<accession>A0A646LZR2</accession>